<dbReference type="Gene3D" id="1.20.120.450">
    <property type="entry name" value="dinb family like domain"/>
    <property type="match status" value="1"/>
</dbReference>
<proteinExistence type="predicted"/>
<dbReference type="SUPFAM" id="SSF109854">
    <property type="entry name" value="DinB/YfiT-like putative metalloenzymes"/>
    <property type="match status" value="1"/>
</dbReference>
<gene>
    <name evidence="1" type="ORF">E7Z59_04565</name>
</gene>
<dbReference type="Proteomes" id="UP000305939">
    <property type="component" value="Unassembled WGS sequence"/>
</dbReference>
<evidence type="ECO:0000313" key="2">
    <source>
        <dbReference type="Proteomes" id="UP000305939"/>
    </source>
</evidence>
<protein>
    <submittedName>
        <fullName evidence="1">DUF1572 domain-containing protein</fullName>
    </submittedName>
</protein>
<dbReference type="EMBL" id="SSMC01000001">
    <property type="protein sequence ID" value="THD69605.1"/>
    <property type="molecule type" value="Genomic_DNA"/>
</dbReference>
<dbReference type="AlphaFoldDB" id="A0A4S3M490"/>
<sequence>MKTTEKFAQHLKQLYTGGNWTGVCLKDVLKDVTLKMATQKVQNLNSILALTYHINYYIEAVSGVLSEGVLDAHDKFSFDHPELTTEKEWQDFKDEVLLNGSHLSEAIAALPDEILDTFFTDVKYGSYHRNFIGLLEHTHYHLGQMAILKKILPS</sequence>
<keyword evidence="2" id="KW-1185">Reference proteome</keyword>
<reference evidence="1 2" key="1">
    <citation type="submission" date="2019-04" db="EMBL/GenBank/DDBJ databases">
        <title>Draft genome sequence of Robertkochia marina CC-AMO-30D.</title>
        <authorList>
            <person name="Hameed A."/>
            <person name="Lin S.-Y."/>
            <person name="Shahina M."/>
            <person name="Lai W.-A."/>
            <person name="Young C.-C."/>
        </authorList>
    </citation>
    <scope>NUCLEOTIDE SEQUENCE [LARGE SCALE GENOMIC DNA]</scope>
    <source>
        <strain evidence="1 2">CC-AMO-30D</strain>
    </source>
</reference>
<comment type="caution">
    <text evidence="1">The sequence shown here is derived from an EMBL/GenBank/DDBJ whole genome shotgun (WGS) entry which is preliminary data.</text>
</comment>
<dbReference type="RefSeq" id="WP_136335095.1">
    <property type="nucleotide sequence ID" value="NZ_QXMP01000001.1"/>
</dbReference>
<evidence type="ECO:0000313" key="1">
    <source>
        <dbReference type="EMBL" id="THD69605.1"/>
    </source>
</evidence>
<dbReference type="OrthoDB" id="9814103at2"/>
<dbReference type="InterPro" id="IPR034660">
    <property type="entry name" value="DinB/YfiT-like"/>
</dbReference>
<name>A0A4S3M490_9FLAO</name>
<accession>A0A4S3M490</accession>
<organism evidence="1 2">
    <name type="scientific">Robertkochia marina</name>
    <dbReference type="NCBI Taxonomy" id="1227945"/>
    <lineage>
        <taxon>Bacteria</taxon>
        <taxon>Pseudomonadati</taxon>
        <taxon>Bacteroidota</taxon>
        <taxon>Flavobacteriia</taxon>
        <taxon>Flavobacteriales</taxon>
        <taxon>Flavobacteriaceae</taxon>
        <taxon>Robertkochia</taxon>
    </lineage>
</organism>